<feature type="domain" description="DUF7915" evidence="4">
    <location>
        <begin position="935"/>
        <end position="1084"/>
    </location>
</feature>
<feature type="domain" description="DUF7915" evidence="4">
    <location>
        <begin position="2022"/>
        <end position="2171"/>
    </location>
</feature>
<dbReference type="PANTHER" id="PTHR33913">
    <property type="entry name" value="ALEURONE LAYER MORPHOGENESIS PROTEIN"/>
    <property type="match status" value="1"/>
</dbReference>
<dbReference type="InterPro" id="IPR057237">
    <property type="entry name" value="DUF7915"/>
</dbReference>
<evidence type="ECO:0000259" key="3">
    <source>
        <dbReference type="Pfam" id="PF25500"/>
    </source>
</evidence>
<reference evidence="5" key="1">
    <citation type="submission" date="2022-04" db="EMBL/GenBank/DDBJ databases">
        <title>A functionally conserved STORR gene fusion in Papaver species that diverged 16.8 million years ago.</title>
        <authorList>
            <person name="Catania T."/>
        </authorList>
    </citation>
    <scope>NUCLEOTIDE SEQUENCE</scope>
    <source>
        <strain evidence="5">S-188037</strain>
    </source>
</reference>
<feature type="region of interest" description="Disordered" evidence="2">
    <location>
        <begin position="750"/>
        <end position="781"/>
    </location>
</feature>
<gene>
    <name evidence="5" type="ORF">MKW98_023829</name>
</gene>
<dbReference type="PANTHER" id="PTHR33913:SF1">
    <property type="entry name" value="DRBM DOMAIN-CONTAINING PROTEIN"/>
    <property type="match status" value="1"/>
</dbReference>
<proteinExistence type="predicted"/>
<keyword evidence="6" id="KW-1185">Reference proteome</keyword>
<dbReference type="Proteomes" id="UP001202328">
    <property type="component" value="Unassembled WGS sequence"/>
</dbReference>
<keyword evidence="1" id="KW-0175">Coiled coil</keyword>
<feature type="domain" description="DUF7913" evidence="3">
    <location>
        <begin position="1419"/>
        <end position="1536"/>
    </location>
</feature>
<feature type="domain" description="DUF7913" evidence="3">
    <location>
        <begin position="783"/>
        <end position="900"/>
    </location>
</feature>
<accession>A0AAD4SXA9</accession>
<feature type="domain" description="DUF7913" evidence="3">
    <location>
        <begin position="1863"/>
        <end position="1987"/>
    </location>
</feature>
<evidence type="ECO:0000313" key="5">
    <source>
        <dbReference type="EMBL" id="KAI3928228.1"/>
    </source>
</evidence>
<dbReference type="EMBL" id="JAJJMB010007708">
    <property type="protein sequence ID" value="KAI3928228.1"/>
    <property type="molecule type" value="Genomic_DNA"/>
</dbReference>
<evidence type="ECO:0000256" key="1">
    <source>
        <dbReference type="SAM" id="Coils"/>
    </source>
</evidence>
<comment type="caution">
    <text evidence="5">The sequence shown here is derived from an EMBL/GenBank/DDBJ whole genome shotgun (WGS) entry which is preliminary data.</text>
</comment>
<protein>
    <submittedName>
        <fullName evidence="5">Uncharacterized protein</fullName>
    </submittedName>
</protein>
<evidence type="ECO:0000256" key="2">
    <source>
        <dbReference type="SAM" id="MobiDB-lite"/>
    </source>
</evidence>
<feature type="coiled-coil region" evidence="1">
    <location>
        <begin position="943"/>
        <end position="970"/>
    </location>
</feature>
<evidence type="ECO:0000259" key="4">
    <source>
        <dbReference type="Pfam" id="PF25502"/>
    </source>
</evidence>
<dbReference type="SUPFAM" id="SSF54768">
    <property type="entry name" value="dsRNA-binding domain-like"/>
    <property type="match status" value="1"/>
</dbReference>
<feature type="domain" description="DUF7915" evidence="4">
    <location>
        <begin position="1571"/>
        <end position="1716"/>
    </location>
</feature>
<organism evidence="5 6">
    <name type="scientific">Papaver atlanticum</name>
    <dbReference type="NCBI Taxonomy" id="357466"/>
    <lineage>
        <taxon>Eukaryota</taxon>
        <taxon>Viridiplantae</taxon>
        <taxon>Streptophyta</taxon>
        <taxon>Embryophyta</taxon>
        <taxon>Tracheophyta</taxon>
        <taxon>Spermatophyta</taxon>
        <taxon>Magnoliopsida</taxon>
        <taxon>Ranunculales</taxon>
        <taxon>Papaveraceae</taxon>
        <taxon>Papaveroideae</taxon>
        <taxon>Papaver</taxon>
    </lineage>
</organism>
<evidence type="ECO:0000313" key="6">
    <source>
        <dbReference type="Proteomes" id="UP001202328"/>
    </source>
</evidence>
<name>A0AAD4SXA9_9MAGN</name>
<dbReference type="Pfam" id="PF25502">
    <property type="entry name" value="DUF7915"/>
    <property type="match status" value="3"/>
</dbReference>
<feature type="region of interest" description="Disordered" evidence="2">
    <location>
        <begin position="2233"/>
        <end position="2255"/>
    </location>
</feature>
<feature type="compositionally biased region" description="Polar residues" evidence="2">
    <location>
        <begin position="760"/>
        <end position="771"/>
    </location>
</feature>
<sequence length="2540" mass="280535">MADDEETMSVDDSSSSVQLDEQQAVIQQKPVIVYHKRKEKAVIEQHYNLIKTSEEVNVVNPSSLLQVNENVDSSSSLPVYEDEVIEEENPTEAFIDLNVDPSSSLLLPIEEAIQENNLKEVDSPPSVLQVDKELAVIEEEEGQIKASEEVNVDSSLLVTVIEEVIQENKLKEVDSPSLLQADEELAVNDEEEGGLIKASEEVNVDSSLLVPVIEEVIQENYLTQILDSSSLIQVEEEQKVVDEEEGLNKASEEVNVDSSLLVPVIEEIIQENNLTEVLDSSSLIQVDEEQKVFEEEDLERASADMNVDSFTLVQERDIEKTDSSVLHQVDEVQVAVEEEENLIKVSTDMDVDSSAGLALVEEVIEEEIEEENLKNADASAAHAEVEEVVAEETEEENLNNVDASAAHALVDSSMLIPEALGSSSSIQVDREHKLVDEENLERTSTDMNVDSSMLIPVNEVAELEKTDSSSLLQIDEVPVTVEEEENLIKASADMDVDPSAGHALGEEVVAEEIEDENLKNVDSSAAHAVVKEVVAEEIEENRLKVVDASAAHLVVEEVIAGGIEEENINNADASAAHALVEEVIAEDTEEENLKNVDASAAHPVVEEVIAEGVKEENFNSADASIAHAVVEEVIAEDSEEENLKNVDASAAHAVVEELIAEEREEENRNNVDASAAHALVKEVVAEEIEEKNLKNVDSFSLPQVGVAVVNDDDDLVKASTETNADLSSIIPVSEEATLIKADASSLLEVDEEESLEKASNDTNVDSTSISASPMEEDEEEEEAITTEDVVQALLEYLVEPVLPTNSSSSGTPDDTTSLLIAKQMHAVVLLYNYYHRKQFPHLEFLDFESFCKVSVNATPGLCGHMNHMQISKSISDEPENLLSPTEKAIQDACNISLALDASKDAPCTDGWPVSKVAIFLTDSTNNCFLVFSATTEGVWSLIEKTSDDSNRKLEDKLEKLEGNKNQKIRKGPLGGDINADQLSFRKLAFSIVQEATGIDRADLRVMENRVVLSLSAEKSTACFYLMKYIKPFPEDLTQVPIEDAINSLHGPLVKMEYGSCSVCEVVNYFHLLPYAGVLSDWLPRSGLEEANMEDCLETDDSDSDSSTLLPVMEEVIEEQKVDNVDSSTLLQVDEEIVVEEEAENLIKASMDIIEEVAGEEVVIQEQEDMNVESSSIPSVVEQVIEEESLRKDFSEMSVHPSSNAASVTEEAITTENVDSSSLLQVDEGKVTEAFKDMNVDPASVLPTIQQVIQENNLKEVCSPSLLQVDEEPVVVEEEEEGLIKACEDINVDSSALVPVIVERNLEKTESSSLVQVDEAPVGEENLIRASADMDVDSSAVHEVVEEIIVEGIEEENLKNVNSSSLLQVDVAGVNEEENLVEASTEMNMDISSIIPVSEEVTLQIASDEMNVDFVEEEEAIQTEDVVQALLEYLVEPVLPVKSSSSGSPDDPASLLVAKQMHAVVLLYNYYHRKQFPHLEFLDFESFCKVSVNATPGLCGHMKFMQTCKSVSDKPEDFLSPTEKAIKDACNISIGLDASKDAPCTDGWPVSKVAIFLTDSTKNCFLVFNATTHGVWSLIEKTNDDLEDKLEKLNGNKKSKIRKWPPGGDIKADQVSFRQLAFSIVEEVTGIDRADLRVLENHVVPSLSAEKSTASFFLMKCIKPFREDLTQVPIEDVIIRLRGPLVKMEYGCCSVCEVVNYFHLLPYAGLLSDWLPRAGLEEANMEDCLDTDDSDSDSSSLLPVMEEVIEEQKVDNVDSSTLLQVDEEVVVKEAENLIKASVNIVEEVTGEETTQKADSSSSLQVCEEVIQVENSTKLLTDMNVESCSIPPVVEKIIEEESLRKDFYEMNVDSSSISASFTKEAISTENVVQALLDYLVVPALPALHVISSSSKVLDDSSSLLLENSIAKQMHAVVLLYNYYHRKQFPQLEFLDFESFCKVSVKATPGLLEHMKFMQRGKSLSNEPEDLLSPTEKAIQDACKISLSLDASKDAPCTEGWPVSKVAVFLMDSMRNCFLVYGSTTQGVWSLIEEANDCFSNKLEDKSEKQKGNKKKKIRKWPLGGDINADEVSYRRIAFTIVKEVTGIGHADLRVLGREVVPSLIAEKSTACFYLMKCIKPFHEDLTQVPIEDAINSLHGPLVKMEYGSCSVCEVVNYFHLLPYATVLSDWLPRAGLEEANIDYSIETDDSDRDVLVESCETPAIPSTSNIVVNKKRKSPAEKVNKNWTPERLNKNSTTERVNKNSTTERVNSTTTERVNADRNVATTNKDPVIHINKKMKSSIDSNYRSTRKRVGIYEVPLVQVDRVDSAKEAAICGRTTSAEVPCANINLNMGNSVEEENPREQAYEFITQNLQKKPRILPSKMREMLQVILKMLHTRCNELSGLQRDLQDHIAICERYLQTMPNEDGDLTEKIESILNACTTAITRASLQNSTESDQHFGTLNLPQDMKSKKLSEAFLNLPNACKDLDTICRQNNWTLPTYNLLLSNGGEGFHARVVVQGLDFECSEGGHVKPDPREARESAAARVLTKMHAMQQGDAFS</sequence>
<feature type="compositionally biased region" description="Low complexity" evidence="2">
    <location>
        <begin position="10"/>
        <end position="22"/>
    </location>
</feature>
<dbReference type="Pfam" id="PF25500">
    <property type="entry name" value="DUF7913"/>
    <property type="match status" value="3"/>
</dbReference>
<feature type="region of interest" description="Disordered" evidence="2">
    <location>
        <begin position="1"/>
        <end position="22"/>
    </location>
</feature>
<dbReference type="InterPro" id="IPR057235">
    <property type="entry name" value="DUF7913"/>
</dbReference>